<feature type="compositionally biased region" description="Basic and acidic residues" evidence="1">
    <location>
        <begin position="137"/>
        <end position="152"/>
    </location>
</feature>
<organism evidence="2 3">
    <name type="scientific">Corynebacterium pyruviciproducens</name>
    <dbReference type="NCBI Taxonomy" id="598660"/>
    <lineage>
        <taxon>Bacteria</taxon>
        <taxon>Bacillati</taxon>
        <taxon>Actinomycetota</taxon>
        <taxon>Actinomycetes</taxon>
        <taxon>Mycobacteriales</taxon>
        <taxon>Corynebacteriaceae</taxon>
        <taxon>Corynebacterium</taxon>
    </lineage>
</organism>
<sequence>MNLESWFNDLTKGASLREAAQKSGISKSTLSRNLDSGSMTPETVIALCRGYDRSPVTGLIETGYLRKWETEGVSIPYALEQATNQQLLDEILRRSDPEARELFGADENTVGLAPEFRVVENRPTIEELEAKKKRAEALLEQRRGAAHPHSEPLEEPETP</sequence>
<dbReference type="Proteomes" id="UP000234560">
    <property type="component" value="Chromosome"/>
</dbReference>
<proteinExistence type="predicted"/>
<evidence type="ECO:0000256" key="1">
    <source>
        <dbReference type="SAM" id="MobiDB-lite"/>
    </source>
</evidence>
<evidence type="ECO:0000313" key="2">
    <source>
        <dbReference type="EMBL" id="WOT02542.1"/>
    </source>
</evidence>
<dbReference type="AlphaFoldDB" id="A0AAF1BWK8"/>
<dbReference type="CDD" id="cd00093">
    <property type="entry name" value="HTH_XRE"/>
    <property type="match status" value="1"/>
</dbReference>
<evidence type="ECO:0000313" key="3">
    <source>
        <dbReference type="Proteomes" id="UP000234560"/>
    </source>
</evidence>
<dbReference type="RefSeq" id="WP_101679379.1">
    <property type="nucleotide sequence ID" value="NZ_CP136958.1"/>
</dbReference>
<feature type="region of interest" description="Disordered" evidence="1">
    <location>
        <begin position="137"/>
        <end position="159"/>
    </location>
</feature>
<gene>
    <name evidence="2" type="ORF">CYJ47_01865</name>
</gene>
<reference evidence="2" key="1">
    <citation type="submission" date="2017-12" db="EMBL/GenBank/DDBJ databases">
        <authorList>
            <person name="Thomas-White K."/>
            <person name="Wolfe A.J."/>
        </authorList>
    </citation>
    <scope>NUCLEOTIDE SEQUENCE</scope>
    <source>
        <strain evidence="2">UMB0763</strain>
    </source>
</reference>
<dbReference type="InterPro" id="IPR001387">
    <property type="entry name" value="Cro/C1-type_HTH"/>
</dbReference>
<dbReference type="EMBL" id="CP136958">
    <property type="protein sequence ID" value="WOT02542.1"/>
    <property type="molecule type" value="Genomic_DNA"/>
</dbReference>
<reference evidence="2" key="2">
    <citation type="submission" date="2023-10" db="EMBL/GenBank/DDBJ databases">
        <authorList>
            <person name="Choi B."/>
        </authorList>
    </citation>
    <scope>NUCLEOTIDE SEQUENCE</scope>
    <source>
        <strain evidence="2">UMB0763</strain>
    </source>
</reference>
<protein>
    <submittedName>
        <fullName evidence="2">Helix-turn-helix transcriptional regulator</fullName>
    </submittedName>
</protein>
<accession>A0AAF1BWK8</accession>
<name>A0AAF1BWK8_9CORY</name>
<dbReference type="KEGG" id="cpyr:CYJ47_01865"/>